<evidence type="ECO:0000259" key="5">
    <source>
        <dbReference type="PROSITE" id="PS51898"/>
    </source>
</evidence>
<accession>A0A1H7RJT9</accession>
<dbReference type="SUPFAM" id="SSF56349">
    <property type="entry name" value="DNA breaking-rejoining enzymes"/>
    <property type="match status" value="1"/>
</dbReference>
<evidence type="ECO:0000256" key="1">
    <source>
        <dbReference type="ARBA" id="ARBA00008857"/>
    </source>
</evidence>
<dbReference type="PROSITE" id="PS51898">
    <property type="entry name" value="TYR_RECOMBINASE"/>
    <property type="match status" value="1"/>
</dbReference>
<protein>
    <submittedName>
        <fullName evidence="6">Phage integrase family protein</fullName>
    </submittedName>
</protein>
<evidence type="ECO:0000313" key="7">
    <source>
        <dbReference type="Proteomes" id="UP000199297"/>
    </source>
</evidence>
<feature type="domain" description="Tyr recombinase" evidence="5">
    <location>
        <begin position="186"/>
        <end position="410"/>
    </location>
</feature>
<dbReference type="InterPro" id="IPR050090">
    <property type="entry name" value="Tyrosine_recombinase_XerCD"/>
</dbReference>
<reference evidence="7" key="1">
    <citation type="submission" date="2016-10" db="EMBL/GenBank/DDBJ databases">
        <authorList>
            <person name="Varghese N."/>
            <person name="Submissions S."/>
        </authorList>
    </citation>
    <scope>NUCLEOTIDE SEQUENCE [LARGE SCALE GENOMIC DNA]</scope>
    <source>
        <strain evidence="7">CGMCC 1.9127</strain>
    </source>
</reference>
<dbReference type="InterPro" id="IPR013762">
    <property type="entry name" value="Integrase-like_cat_sf"/>
</dbReference>
<dbReference type="GO" id="GO:0003677">
    <property type="term" value="F:DNA binding"/>
    <property type="evidence" value="ECO:0007669"/>
    <property type="project" value="UniProtKB-KW"/>
</dbReference>
<keyword evidence="7" id="KW-1185">Reference proteome</keyword>
<dbReference type="Gene3D" id="1.10.443.10">
    <property type="entry name" value="Intergrase catalytic core"/>
    <property type="match status" value="1"/>
</dbReference>
<dbReference type="GO" id="GO:0006310">
    <property type="term" value="P:DNA recombination"/>
    <property type="evidence" value="ECO:0007669"/>
    <property type="project" value="UniProtKB-KW"/>
</dbReference>
<evidence type="ECO:0000256" key="2">
    <source>
        <dbReference type="ARBA" id="ARBA00022908"/>
    </source>
</evidence>
<dbReference type="GO" id="GO:0015074">
    <property type="term" value="P:DNA integration"/>
    <property type="evidence" value="ECO:0007669"/>
    <property type="project" value="UniProtKB-KW"/>
</dbReference>
<dbReference type="STRING" id="641665.GCA_002104455_01408"/>
<dbReference type="InterPro" id="IPR011010">
    <property type="entry name" value="DNA_brk_join_enz"/>
</dbReference>
<dbReference type="EMBL" id="FOBI01000015">
    <property type="protein sequence ID" value="SEL60365.1"/>
    <property type="molecule type" value="Genomic_DNA"/>
</dbReference>
<keyword evidence="4" id="KW-0233">DNA recombination</keyword>
<dbReference type="InterPro" id="IPR002104">
    <property type="entry name" value="Integrase_catalytic"/>
</dbReference>
<comment type="similarity">
    <text evidence="1">Belongs to the 'phage' integrase family.</text>
</comment>
<dbReference type="AlphaFoldDB" id="A0A1H7RJT9"/>
<dbReference type="PANTHER" id="PTHR30349:SF41">
    <property type="entry name" value="INTEGRASE_RECOMBINASE PROTEIN MJ0367-RELATED"/>
    <property type="match status" value="1"/>
</dbReference>
<organism evidence="6 7">
    <name type="scientific">Colwellia chukchiensis</name>
    <dbReference type="NCBI Taxonomy" id="641665"/>
    <lineage>
        <taxon>Bacteria</taxon>
        <taxon>Pseudomonadati</taxon>
        <taxon>Pseudomonadota</taxon>
        <taxon>Gammaproteobacteria</taxon>
        <taxon>Alteromonadales</taxon>
        <taxon>Colwelliaceae</taxon>
        <taxon>Colwellia</taxon>
    </lineage>
</organism>
<dbReference type="Pfam" id="PF00589">
    <property type="entry name" value="Phage_integrase"/>
    <property type="match status" value="1"/>
</dbReference>
<sequence>MPKDEKLYNLTSDVFRLPYGVDRNSHVLSVRADNIPLLCWPDGRPCTEANLYMLHCFERGLSRKEGGGTLTQYAKLLSHLIRFCFNNNYSFIGLTDSRFSLFIRTLQGEMDPRKPEQRKRRAAHVANIGRTCLGFLGFVGELYLEPSFVGAAGTIRAETKEFKLAGQRKQIVHTYWHHHSFPNPEPPTRRLPINSTNIAKLIEVIPDVSTTTYQRRRRFILVKLLEITGARRVEIANIRVEDIYNARKMKQEPVLKVFTAKRSGGREEYRYLPVSKMDLELIVNFIEKFRHRIIKKTIGSASDLGYLLISESSGLRLATETLTNELLLLAKAAKIEEQACAHMFRHRFITKLFVALIEQHEFENGDDFRRALLDGETLKRKVQEYTGHTSISSLEPYIHLAFEEVARFGSTLDLIKAKLAVESLRSNLKDIAIELRHGRSPTELSALLRDYIDLALEELSSASISTES</sequence>
<keyword evidence="3" id="KW-0238">DNA-binding</keyword>
<keyword evidence="2" id="KW-0229">DNA integration</keyword>
<evidence type="ECO:0000256" key="4">
    <source>
        <dbReference type="ARBA" id="ARBA00023172"/>
    </source>
</evidence>
<name>A0A1H7RJT9_9GAMM</name>
<evidence type="ECO:0000313" key="6">
    <source>
        <dbReference type="EMBL" id="SEL60365.1"/>
    </source>
</evidence>
<gene>
    <name evidence="6" type="ORF">SAMN05216262_1153</name>
</gene>
<evidence type="ECO:0000256" key="3">
    <source>
        <dbReference type="ARBA" id="ARBA00023125"/>
    </source>
</evidence>
<dbReference type="PANTHER" id="PTHR30349">
    <property type="entry name" value="PHAGE INTEGRASE-RELATED"/>
    <property type="match status" value="1"/>
</dbReference>
<proteinExistence type="inferred from homology"/>
<dbReference type="CDD" id="cd00397">
    <property type="entry name" value="DNA_BRE_C"/>
    <property type="match status" value="1"/>
</dbReference>
<dbReference type="Proteomes" id="UP000199297">
    <property type="component" value="Unassembled WGS sequence"/>
</dbReference>